<feature type="transmembrane region" description="Helical" evidence="1">
    <location>
        <begin position="26"/>
        <end position="46"/>
    </location>
</feature>
<organism evidence="2 3">
    <name type="scientific">Coregonus suidteri</name>
    <dbReference type="NCBI Taxonomy" id="861788"/>
    <lineage>
        <taxon>Eukaryota</taxon>
        <taxon>Metazoa</taxon>
        <taxon>Chordata</taxon>
        <taxon>Craniata</taxon>
        <taxon>Vertebrata</taxon>
        <taxon>Euteleostomi</taxon>
        <taxon>Actinopterygii</taxon>
        <taxon>Neopterygii</taxon>
        <taxon>Teleostei</taxon>
        <taxon>Protacanthopterygii</taxon>
        <taxon>Salmoniformes</taxon>
        <taxon>Salmonidae</taxon>
        <taxon>Coregoninae</taxon>
        <taxon>Coregonus</taxon>
    </lineage>
</organism>
<keyword evidence="1" id="KW-0472">Membrane</keyword>
<accession>A0AAN8LUJ0</accession>
<reference evidence="2 3" key="1">
    <citation type="submission" date="2021-04" db="EMBL/GenBank/DDBJ databases">
        <authorList>
            <person name="De Guttry C."/>
            <person name="Zahm M."/>
            <person name="Klopp C."/>
            <person name="Cabau C."/>
            <person name="Louis A."/>
            <person name="Berthelot C."/>
            <person name="Parey E."/>
            <person name="Roest Crollius H."/>
            <person name="Montfort J."/>
            <person name="Robinson-Rechavi M."/>
            <person name="Bucao C."/>
            <person name="Bouchez O."/>
            <person name="Gislard M."/>
            <person name="Lluch J."/>
            <person name="Milhes M."/>
            <person name="Lampietro C."/>
            <person name="Lopez Roques C."/>
            <person name="Donnadieu C."/>
            <person name="Braasch I."/>
            <person name="Desvignes T."/>
            <person name="Postlethwait J."/>
            <person name="Bobe J."/>
            <person name="Wedekind C."/>
            <person name="Guiguen Y."/>
        </authorList>
    </citation>
    <scope>NUCLEOTIDE SEQUENCE [LARGE SCALE GENOMIC DNA]</scope>
    <source>
        <strain evidence="2">Cs_M1</strain>
        <tissue evidence="2">Blood</tissue>
    </source>
</reference>
<comment type="caution">
    <text evidence="2">The sequence shown here is derived from an EMBL/GenBank/DDBJ whole genome shotgun (WGS) entry which is preliminary data.</text>
</comment>
<evidence type="ECO:0000313" key="3">
    <source>
        <dbReference type="Proteomes" id="UP001356427"/>
    </source>
</evidence>
<keyword evidence="1" id="KW-1133">Transmembrane helix</keyword>
<dbReference type="Proteomes" id="UP001356427">
    <property type="component" value="Unassembled WGS sequence"/>
</dbReference>
<keyword evidence="1" id="KW-0812">Transmembrane</keyword>
<evidence type="ECO:0000256" key="1">
    <source>
        <dbReference type="SAM" id="Phobius"/>
    </source>
</evidence>
<gene>
    <name evidence="2" type="ORF">J4Q44_G00101240</name>
</gene>
<proteinExistence type="predicted"/>
<dbReference type="EMBL" id="JAGTTL010000008">
    <property type="protein sequence ID" value="KAK6318913.1"/>
    <property type="molecule type" value="Genomic_DNA"/>
</dbReference>
<sequence length="61" mass="7099">MFAGVTPNQRQTSVSCRLFVSDWEPYLIYLFSFRVVGFCSCVCVLYHRRHGFVVCFARVSI</sequence>
<evidence type="ECO:0000313" key="2">
    <source>
        <dbReference type="EMBL" id="KAK6318913.1"/>
    </source>
</evidence>
<name>A0AAN8LUJ0_9TELE</name>
<protein>
    <submittedName>
        <fullName evidence="2">Uncharacterized protein</fullName>
    </submittedName>
</protein>
<dbReference type="AlphaFoldDB" id="A0AAN8LUJ0"/>
<keyword evidence="3" id="KW-1185">Reference proteome</keyword>